<evidence type="ECO:0000256" key="2">
    <source>
        <dbReference type="ARBA" id="ARBA00023157"/>
    </source>
</evidence>
<dbReference type="PROSITE" id="PS51352">
    <property type="entry name" value="THIOREDOXIN_2"/>
    <property type="match status" value="1"/>
</dbReference>
<dbReference type="PRINTS" id="PR00421">
    <property type="entry name" value="THIOREDOXIN"/>
</dbReference>
<evidence type="ECO:0000259" key="3">
    <source>
        <dbReference type="PROSITE" id="PS51352"/>
    </source>
</evidence>
<evidence type="ECO:0000313" key="5">
    <source>
        <dbReference type="Proteomes" id="UP001303473"/>
    </source>
</evidence>
<evidence type="ECO:0000313" key="4">
    <source>
        <dbReference type="EMBL" id="KAK3933505.1"/>
    </source>
</evidence>
<comment type="caution">
    <text evidence="4">The sequence shown here is derived from an EMBL/GenBank/DDBJ whole genome shotgun (WGS) entry which is preliminary data.</text>
</comment>
<evidence type="ECO:0000256" key="1">
    <source>
        <dbReference type="ARBA" id="ARBA00008987"/>
    </source>
</evidence>
<comment type="similarity">
    <text evidence="1">Belongs to the thioredoxin family.</text>
</comment>
<feature type="domain" description="Thioredoxin" evidence="3">
    <location>
        <begin position="1"/>
        <end position="110"/>
    </location>
</feature>
<dbReference type="AlphaFoldDB" id="A0AAN6MU45"/>
<dbReference type="InterPro" id="IPR013766">
    <property type="entry name" value="Thioredoxin_domain"/>
</dbReference>
<dbReference type="Proteomes" id="UP001303473">
    <property type="component" value="Unassembled WGS sequence"/>
</dbReference>
<accession>A0AAN6MU45</accession>
<keyword evidence="5" id="KW-1185">Reference proteome</keyword>
<sequence>MSPTVNIGSSAEFSKLLSSSSVVITDFYADWCGPCKAVAPTYESLSTKYSKPGRVTFTKVNVDNQQAIAQQYGVTAMPTFLIFRSGSVKFAGPAKPVYSSAGRTLGGSNPRGTGLSRPYSYTWKKYFDAIIAFLGLYIVMLFSLDAYRAAENSPFNVNREGGKAFTGGTKLGEKRTGAATKIGKKLGTIADLGGD</sequence>
<dbReference type="Pfam" id="PF00085">
    <property type="entry name" value="Thioredoxin"/>
    <property type="match status" value="1"/>
</dbReference>
<protein>
    <submittedName>
        <fullName evidence="4">Thioredoxin-like protein</fullName>
    </submittedName>
</protein>
<proteinExistence type="inferred from homology"/>
<dbReference type="Gene3D" id="3.40.30.10">
    <property type="entry name" value="Glutaredoxin"/>
    <property type="match status" value="1"/>
</dbReference>
<reference evidence="5" key="1">
    <citation type="journal article" date="2023" name="Mol. Phylogenet. Evol.">
        <title>Genome-scale phylogeny and comparative genomics of the fungal order Sordariales.</title>
        <authorList>
            <person name="Hensen N."/>
            <person name="Bonometti L."/>
            <person name="Westerberg I."/>
            <person name="Brannstrom I.O."/>
            <person name="Guillou S."/>
            <person name="Cros-Aarteil S."/>
            <person name="Calhoun S."/>
            <person name="Haridas S."/>
            <person name="Kuo A."/>
            <person name="Mondo S."/>
            <person name="Pangilinan J."/>
            <person name="Riley R."/>
            <person name="LaButti K."/>
            <person name="Andreopoulos B."/>
            <person name="Lipzen A."/>
            <person name="Chen C."/>
            <person name="Yan M."/>
            <person name="Daum C."/>
            <person name="Ng V."/>
            <person name="Clum A."/>
            <person name="Steindorff A."/>
            <person name="Ohm R.A."/>
            <person name="Martin F."/>
            <person name="Silar P."/>
            <person name="Natvig D.O."/>
            <person name="Lalanne C."/>
            <person name="Gautier V."/>
            <person name="Ament-Velasquez S.L."/>
            <person name="Kruys A."/>
            <person name="Hutchinson M.I."/>
            <person name="Powell A.J."/>
            <person name="Barry K."/>
            <person name="Miller A.N."/>
            <person name="Grigoriev I.V."/>
            <person name="Debuchy R."/>
            <person name="Gladieux P."/>
            <person name="Hiltunen Thoren M."/>
            <person name="Johannesson H."/>
        </authorList>
    </citation>
    <scope>NUCLEOTIDE SEQUENCE [LARGE SCALE GENOMIC DNA]</scope>
    <source>
        <strain evidence="5">CBS 340.73</strain>
    </source>
</reference>
<dbReference type="EMBL" id="MU854164">
    <property type="protein sequence ID" value="KAK3933505.1"/>
    <property type="molecule type" value="Genomic_DNA"/>
</dbReference>
<dbReference type="InterPro" id="IPR036249">
    <property type="entry name" value="Thioredoxin-like_sf"/>
</dbReference>
<organism evidence="4 5">
    <name type="scientific">Diplogelasinospora grovesii</name>
    <dbReference type="NCBI Taxonomy" id="303347"/>
    <lineage>
        <taxon>Eukaryota</taxon>
        <taxon>Fungi</taxon>
        <taxon>Dikarya</taxon>
        <taxon>Ascomycota</taxon>
        <taxon>Pezizomycotina</taxon>
        <taxon>Sordariomycetes</taxon>
        <taxon>Sordariomycetidae</taxon>
        <taxon>Sordariales</taxon>
        <taxon>Diplogelasinosporaceae</taxon>
        <taxon>Diplogelasinospora</taxon>
    </lineage>
</organism>
<dbReference type="PROSITE" id="PS00194">
    <property type="entry name" value="THIOREDOXIN_1"/>
    <property type="match status" value="1"/>
</dbReference>
<dbReference type="SUPFAM" id="SSF52833">
    <property type="entry name" value="Thioredoxin-like"/>
    <property type="match status" value="1"/>
</dbReference>
<dbReference type="PANTHER" id="PTHR46115">
    <property type="entry name" value="THIOREDOXIN-LIKE PROTEIN 1"/>
    <property type="match status" value="1"/>
</dbReference>
<name>A0AAN6MU45_9PEZI</name>
<keyword evidence="2" id="KW-1015">Disulfide bond</keyword>
<dbReference type="InterPro" id="IPR017937">
    <property type="entry name" value="Thioredoxin_CS"/>
</dbReference>
<gene>
    <name evidence="4" type="ORF">QBC46DRAFT_434139</name>
</gene>
<dbReference type="CDD" id="cd02947">
    <property type="entry name" value="TRX_family"/>
    <property type="match status" value="1"/>
</dbReference>